<proteinExistence type="predicted"/>
<protein>
    <submittedName>
        <fullName evidence="2">Uncharacterized protein</fullName>
    </submittedName>
</protein>
<feature type="compositionally biased region" description="Polar residues" evidence="1">
    <location>
        <begin position="81"/>
        <end position="107"/>
    </location>
</feature>
<dbReference type="Proteomes" id="UP000198582">
    <property type="component" value="Unassembled WGS sequence"/>
</dbReference>
<dbReference type="AlphaFoldDB" id="A0A1H8X5X2"/>
<evidence type="ECO:0000313" key="2">
    <source>
        <dbReference type="EMBL" id="SEP35316.1"/>
    </source>
</evidence>
<sequence length="107" mass="11265">MVNSPSRSPKCAVSKRAAVAWTAGPGRVASLAVTLSVRRLPDRVKVITRSTSTPSAHNQYRHGPGAQIEISHGVTPKPTCATGQSTSTRAPSPRCSQIRSDSTRTAT</sequence>
<feature type="compositionally biased region" description="Polar residues" evidence="1">
    <location>
        <begin position="49"/>
        <end position="58"/>
    </location>
</feature>
<evidence type="ECO:0000256" key="1">
    <source>
        <dbReference type="SAM" id="MobiDB-lite"/>
    </source>
</evidence>
<dbReference type="EMBL" id="FOEF01000006">
    <property type="protein sequence ID" value="SEP35316.1"/>
    <property type="molecule type" value="Genomic_DNA"/>
</dbReference>
<gene>
    <name evidence="2" type="ORF">SAMN04489732_106325</name>
</gene>
<accession>A0A1H8X5X2</accession>
<name>A0A1H8X5X2_9PSEU</name>
<organism evidence="2 3">
    <name type="scientific">Amycolatopsis saalfeldensis</name>
    <dbReference type="NCBI Taxonomy" id="394193"/>
    <lineage>
        <taxon>Bacteria</taxon>
        <taxon>Bacillati</taxon>
        <taxon>Actinomycetota</taxon>
        <taxon>Actinomycetes</taxon>
        <taxon>Pseudonocardiales</taxon>
        <taxon>Pseudonocardiaceae</taxon>
        <taxon>Amycolatopsis</taxon>
    </lineage>
</organism>
<reference evidence="2 3" key="1">
    <citation type="submission" date="2016-10" db="EMBL/GenBank/DDBJ databases">
        <authorList>
            <person name="de Groot N.N."/>
        </authorList>
    </citation>
    <scope>NUCLEOTIDE SEQUENCE [LARGE SCALE GENOMIC DNA]</scope>
    <source>
        <strain evidence="2 3">DSM 44993</strain>
    </source>
</reference>
<feature type="region of interest" description="Disordered" evidence="1">
    <location>
        <begin position="49"/>
        <end position="107"/>
    </location>
</feature>
<keyword evidence="3" id="KW-1185">Reference proteome</keyword>
<dbReference type="STRING" id="394193.SAMN04489732_106325"/>
<evidence type="ECO:0000313" key="3">
    <source>
        <dbReference type="Proteomes" id="UP000198582"/>
    </source>
</evidence>